<comment type="caution">
    <text evidence="1">The sequence shown here is derived from an EMBL/GenBank/DDBJ whole genome shotgun (WGS) entry which is preliminary data.</text>
</comment>
<name>A0ABT0M2Z4_9RHOB</name>
<gene>
    <name evidence="1" type="ORF">M3N55_10825</name>
</gene>
<dbReference type="Proteomes" id="UP001202550">
    <property type="component" value="Unassembled WGS sequence"/>
</dbReference>
<evidence type="ECO:0000313" key="2">
    <source>
        <dbReference type="Proteomes" id="UP001202550"/>
    </source>
</evidence>
<proteinExistence type="predicted"/>
<evidence type="ECO:0000313" key="1">
    <source>
        <dbReference type="EMBL" id="MCL1629227.1"/>
    </source>
</evidence>
<sequence>MAICANTVLWRAVLVQALRDKDAPAWIHTQDAETVCSLAGLDHEGVMRAYRAGLPPQGRLQRKRAA</sequence>
<organism evidence="1 2">
    <name type="scientific">Roseinatronobacter domitianus</name>
    <dbReference type="NCBI Taxonomy" id="2940293"/>
    <lineage>
        <taxon>Bacteria</taxon>
        <taxon>Pseudomonadati</taxon>
        <taxon>Pseudomonadota</taxon>
        <taxon>Alphaproteobacteria</taxon>
        <taxon>Rhodobacterales</taxon>
        <taxon>Paracoccaceae</taxon>
        <taxon>Roseinatronobacter</taxon>
    </lineage>
</organism>
<accession>A0ABT0M2Z4</accession>
<reference evidence="1 2" key="1">
    <citation type="submission" date="2022-05" db="EMBL/GenBank/DDBJ databases">
        <title>Seasonal and diel survey of microbial diversity of the Tyrrhenian coast.</title>
        <authorList>
            <person name="Gattoni G."/>
            <person name="Corral P."/>
        </authorList>
    </citation>
    <scope>NUCLEOTIDE SEQUENCE [LARGE SCALE GENOMIC DNA]</scope>
    <source>
        <strain evidence="1 2">V10</strain>
    </source>
</reference>
<protein>
    <submittedName>
        <fullName evidence="1">Uncharacterized protein</fullName>
    </submittedName>
</protein>
<dbReference type="EMBL" id="JALZWP010000010">
    <property type="protein sequence ID" value="MCL1629227.1"/>
    <property type="molecule type" value="Genomic_DNA"/>
</dbReference>
<keyword evidence="2" id="KW-1185">Reference proteome</keyword>
<dbReference type="RefSeq" id="WP_249058711.1">
    <property type="nucleotide sequence ID" value="NZ_JALZWP010000010.1"/>
</dbReference>